<evidence type="ECO:0000256" key="1">
    <source>
        <dbReference type="SAM" id="MobiDB-lite"/>
    </source>
</evidence>
<keyword evidence="2" id="KW-0732">Signal</keyword>
<protein>
    <submittedName>
        <fullName evidence="3">Uncharacterized protein</fullName>
    </submittedName>
</protein>
<dbReference type="OrthoDB" id="30656at2759"/>
<accession>A0A0A1U8I7</accession>
<feature type="region of interest" description="Disordered" evidence="1">
    <location>
        <begin position="37"/>
        <end position="70"/>
    </location>
</feature>
<feature type="chain" id="PRO_5012633207" evidence="2">
    <location>
        <begin position="16"/>
        <end position="121"/>
    </location>
</feature>
<sequence>MLRLLTLAFAIAAVALNLRDNLDDFLDNLDKDELFNDGEYNEDDEFTLDEDIDDYMDDEDDDFSDDEDDEDEYDLQQITTNFSFSQDDKVSALTPEAIFDSAERLLVEVQVPAFSGLRDVK</sequence>
<organism evidence="3 4">
    <name type="scientific">Entamoeba invadens IP1</name>
    <dbReference type="NCBI Taxonomy" id="370355"/>
    <lineage>
        <taxon>Eukaryota</taxon>
        <taxon>Amoebozoa</taxon>
        <taxon>Evosea</taxon>
        <taxon>Archamoebae</taxon>
        <taxon>Mastigamoebida</taxon>
        <taxon>Entamoebidae</taxon>
        <taxon>Entamoeba</taxon>
    </lineage>
</organism>
<dbReference type="GeneID" id="14887023"/>
<dbReference type="VEuPathDB" id="AmoebaDB:EIN_226810"/>
<evidence type="ECO:0000256" key="2">
    <source>
        <dbReference type="SAM" id="SignalP"/>
    </source>
</evidence>
<keyword evidence="4" id="KW-1185">Reference proteome</keyword>
<feature type="signal peptide" evidence="2">
    <location>
        <begin position="1"/>
        <end position="15"/>
    </location>
</feature>
<dbReference type="OMA" id="ENDGDMF"/>
<dbReference type="AlphaFoldDB" id="A0A0A1U8I7"/>
<name>A0A0A1U8I7_ENTIV</name>
<reference evidence="3 4" key="1">
    <citation type="submission" date="2012-10" db="EMBL/GenBank/DDBJ databases">
        <authorList>
            <person name="Zafar N."/>
            <person name="Inman J."/>
            <person name="Hall N."/>
            <person name="Lorenzi H."/>
            <person name="Caler E."/>
        </authorList>
    </citation>
    <scope>NUCLEOTIDE SEQUENCE [LARGE SCALE GENOMIC DNA]</scope>
    <source>
        <strain evidence="3 4">IP1</strain>
    </source>
</reference>
<evidence type="ECO:0000313" key="4">
    <source>
        <dbReference type="Proteomes" id="UP000014680"/>
    </source>
</evidence>
<proteinExistence type="predicted"/>
<dbReference type="RefSeq" id="XP_004255069.1">
    <property type="nucleotide sequence ID" value="XM_004255021.1"/>
</dbReference>
<evidence type="ECO:0000313" key="3">
    <source>
        <dbReference type="EMBL" id="ELP88298.1"/>
    </source>
</evidence>
<dbReference type="KEGG" id="eiv:EIN_226810"/>
<dbReference type="Proteomes" id="UP000014680">
    <property type="component" value="Unassembled WGS sequence"/>
</dbReference>
<gene>
    <name evidence="3" type="ORF">EIN_226810</name>
</gene>
<dbReference type="EMBL" id="KB206756">
    <property type="protein sequence ID" value="ELP88298.1"/>
    <property type="molecule type" value="Genomic_DNA"/>
</dbReference>